<feature type="domain" description="Bulb-type lectin" evidence="18">
    <location>
        <begin position="163"/>
        <end position="286"/>
    </location>
</feature>
<keyword evidence="7 14" id="KW-0547">Nucleotide-binding</keyword>
<comment type="subcellular location">
    <subcellularLocation>
        <location evidence="1">Cell membrane</location>
        <topology evidence="1">Single-pass type I membrane protein</topology>
    </subcellularLocation>
</comment>
<dbReference type="SMART" id="SM00220">
    <property type="entry name" value="S_TKc"/>
    <property type="match status" value="1"/>
</dbReference>
<keyword evidence="12" id="KW-0675">Receptor</keyword>
<keyword evidence="9 14" id="KW-0067">ATP-binding</keyword>
<dbReference type="InterPro" id="IPR008271">
    <property type="entry name" value="Ser/Thr_kinase_AS"/>
</dbReference>
<dbReference type="GO" id="GO:0004674">
    <property type="term" value="F:protein serine/threonine kinase activity"/>
    <property type="evidence" value="ECO:0007669"/>
    <property type="project" value="UniProtKB-KW"/>
</dbReference>
<keyword evidence="3" id="KW-0723">Serine/threonine-protein kinase</keyword>
<protein>
    <recommendedName>
        <fullName evidence="21">Protein kinase domain-containing protein</fullName>
    </recommendedName>
</protein>
<reference evidence="19 20" key="1">
    <citation type="journal article" date="2008" name="Science">
        <title>The Physcomitrella genome reveals evolutionary insights into the conquest of land by plants.</title>
        <authorList>
            <person name="Rensing S."/>
            <person name="Lang D."/>
            <person name="Zimmer A."/>
            <person name="Terry A."/>
            <person name="Salamov A."/>
            <person name="Shapiro H."/>
            <person name="Nishiyama T."/>
            <person name="Perroud P.-F."/>
            <person name="Lindquist E."/>
            <person name="Kamisugi Y."/>
            <person name="Tanahashi T."/>
            <person name="Sakakibara K."/>
            <person name="Fujita T."/>
            <person name="Oishi K."/>
            <person name="Shin-I T."/>
            <person name="Kuroki Y."/>
            <person name="Toyoda A."/>
            <person name="Suzuki Y."/>
            <person name="Hashimoto A."/>
            <person name="Yamaguchi K."/>
            <person name="Sugano A."/>
            <person name="Kohara Y."/>
            <person name="Fujiyama A."/>
            <person name="Anterola A."/>
            <person name="Aoki S."/>
            <person name="Ashton N."/>
            <person name="Barbazuk W.B."/>
            <person name="Barker E."/>
            <person name="Bennetzen J."/>
            <person name="Bezanilla M."/>
            <person name="Blankenship R."/>
            <person name="Cho S.H."/>
            <person name="Dutcher S."/>
            <person name="Estelle M."/>
            <person name="Fawcett J.A."/>
            <person name="Gundlach H."/>
            <person name="Hanada K."/>
            <person name="Heyl A."/>
            <person name="Hicks K.A."/>
            <person name="Hugh J."/>
            <person name="Lohr M."/>
            <person name="Mayer K."/>
            <person name="Melkozernov A."/>
            <person name="Murata T."/>
            <person name="Nelson D."/>
            <person name="Pils B."/>
            <person name="Prigge M."/>
            <person name="Reiss B."/>
            <person name="Renner T."/>
            <person name="Rombauts S."/>
            <person name="Rushton P."/>
            <person name="Sanderfoot A."/>
            <person name="Schween G."/>
            <person name="Shiu S.-H."/>
            <person name="Stueber K."/>
            <person name="Theodoulou F.L."/>
            <person name="Tu H."/>
            <person name="Van de Peer Y."/>
            <person name="Verrier P.J."/>
            <person name="Waters E."/>
            <person name="Wood A."/>
            <person name="Yang L."/>
            <person name="Cove D."/>
            <person name="Cuming A."/>
            <person name="Hasebe M."/>
            <person name="Lucas S."/>
            <person name="Mishler D.B."/>
            <person name="Reski R."/>
            <person name="Grigoriev I."/>
            <person name="Quatrano R.S."/>
            <person name="Boore J.L."/>
        </authorList>
    </citation>
    <scope>NUCLEOTIDE SEQUENCE [LARGE SCALE GENOMIC DNA]</scope>
    <source>
        <strain evidence="19 20">cv. Gransden 2004</strain>
    </source>
</reference>
<dbReference type="PANTHER" id="PTHR45631:SF198">
    <property type="entry name" value="PROTEIN KINASE DOMAIN-CONTAINING PROTEIN"/>
    <property type="match status" value="1"/>
</dbReference>
<dbReference type="Gramene" id="Pp3c1_22880V3.2">
    <property type="protein sequence ID" value="Pp3c1_22880V3.2"/>
    <property type="gene ID" value="Pp3c1_22880"/>
</dbReference>
<organism evidence="19 20">
    <name type="scientific">Physcomitrium patens</name>
    <name type="common">Spreading-leaved earth moss</name>
    <name type="synonym">Physcomitrella patens</name>
    <dbReference type="NCBI Taxonomy" id="3218"/>
    <lineage>
        <taxon>Eukaryota</taxon>
        <taxon>Viridiplantae</taxon>
        <taxon>Streptophyta</taxon>
        <taxon>Embryophyta</taxon>
        <taxon>Bryophyta</taxon>
        <taxon>Bryophytina</taxon>
        <taxon>Bryopsida</taxon>
        <taxon>Funariidae</taxon>
        <taxon>Funariales</taxon>
        <taxon>Funariaceae</taxon>
        <taxon>Physcomitrium</taxon>
    </lineage>
</organism>
<dbReference type="InterPro" id="IPR001480">
    <property type="entry name" value="Bulb-type_lectin_dom"/>
</dbReference>
<dbReference type="InterPro" id="IPR017441">
    <property type="entry name" value="Protein_kinase_ATP_BS"/>
</dbReference>
<dbReference type="InterPro" id="IPR001245">
    <property type="entry name" value="Ser-Thr/Tyr_kinase_cat_dom"/>
</dbReference>
<accession>A0A7I4BWW6</accession>
<dbReference type="EnsemblPlants" id="Pp3c1_22880V3.2">
    <property type="protein sequence ID" value="Pp3c1_22880V3.2"/>
    <property type="gene ID" value="Pp3c1_22880"/>
</dbReference>
<feature type="domain" description="Protein kinase" evidence="17">
    <location>
        <begin position="381"/>
        <end position="660"/>
    </location>
</feature>
<dbReference type="SUPFAM" id="SSF56112">
    <property type="entry name" value="Protein kinase-like (PK-like)"/>
    <property type="match status" value="1"/>
</dbReference>
<dbReference type="Gene3D" id="3.30.200.20">
    <property type="entry name" value="Phosphorylase Kinase, domain 1"/>
    <property type="match status" value="1"/>
</dbReference>
<dbReference type="GO" id="GO:0005886">
    <property type="term" value="C:plasma membrane"/>
    <property type="evidence" value="ECO:0007669"/>
    <property type="project" value="UniProtKB-SubCell"/>
</dbReference>
<name>A0A7I4BWW6_PHYPA</name>
<keyword evidence="5 16" id="KW-0812">Transmembrane</keyword>
<keyword evidence="8" id="KW-0418">Kinase</keyword>
<dbReference type="CDD" id="cd14066">
    <property type="entry name" value="STKc_IRAK"/>
    <property type="match status" value="1"/>
</dbReference>
<dbReference type="PROSITE" id="PS00107">
    <property type="entry name" value="PROTEIN_KINASE_ATP"/>
    <property type="match status" value="1"/>
</dbReference>
<dbReference type="AlphaFoldDB" id="A0A7I4BWW6"/>
<dbReference type="InParanoid" id="A0A7I4BWW6"/>
<evidence type="ECO:0000256" key="16">
    <source>
        <dbReference type="SAM" id="Phobius"/>
    </source>
</evidence>
<dbReference type="InterPro" id="IPR011009">
    <property type="entry name" value="Kinase-like_dom_sf"/>
</dbReference>
<keyword evidence="2" id="KW-1003">Cell membrane</keyword>
<dbReference type="PROSITE" id="PS50927">
    <property type="entry name" value="BULB_LECTIN"/>
    <property type="match status" value="1"/>
</dbReference>
<dbReference type="FunFam" id="1.10.510.10:FF:000240">
    <property type="entry name" value="Lectin-domain containing receptor kinase A4.3"/>
    <property type="match status" value="1"/>
</dbReference>
<sequence length="695" mass="77164">MRKLVTFVLLLLTASTASWILGGLAVGILLSSDVPVLTPSQYLNVSDVYLVFMVDCNLELRNRTHVLSTNITVTRLQNCVLLFQSDGNLVIYKDYNYTSVRTDIGVPVWASQTPILTSNLERPVYLRLSRDRSVHIARYNSRTPQYSSSTWELVETVESNSMDASLDPNMAWKPNTSLDNHSFMPAEYFISYNSSLKTPDGRETDSDKLLWEGGTRQQVGQKCQLYLQQNGLLVIRDEGSGHVYWNSSVEAGDDNKDSDWVLHLNVEDGSISVRDITNRNIILWTNNDEATSHDPNGSPAPTKASVRIIVGVVIGAFVLAIGAVGLYYRRRAKNLELDRIAAIHVPPDFIDPADRDFQRRLESNGGISRSLSLAKIKQATNNFANVIGSGGFGDVFYGKLPDGQEVAAKVLATNSSQSKDEFYNEVELLSMVHHKYLVSLLAYSCTRKQQILIYEYMGGGDLRCRLRGDSAAANPLSWRQRTSISLQIADGLEYLHDKCSPPIIHRDVKSTNILLTNKLDAKVADFGLSKLKTIGHEDVTHITTVVKGTPGYLDPEYHESGLLTEKSDVYAFGIVLMEILTGRHQMHLAMTVAEAWRLEQLDDLVDPNLGGDIDRDELTELVELALWCTRRNSAQRPFMRQVVHRLRGLGLALVGPHPIGDDFSVDVNDFDTAPLSDISSSGGTNTDVRKGSSSL</sequence>
<keyword evidence="13" id="KW-0325">Glycoprotein</keyword>
<dbReference type="PROSITE" id="PS00108">
    <property type="entry name" value="PROTEIN_KINASE_ST"/>
    <property type="match status" value="1"/>
</dbReference>
<keyword evidence="11 16" id="KW-0472">Membrane</keyword>
<evidence type="ECO:0000256" key="11">
    <source>
        <dbReference type="ARBA" id="ARBA00023136"/>
    </source>
</evidence>
<evidence type="ECO:0000256" key="14">
    <source>
        <dbReference type="PROSITE-ProRule" id="PRU10141"/>
    </source>
</evidence>
<evidence type="ECO:0000256" key="15">
    <source>
        <dbReference type="SAM" id="MobiDB-lite"/>
    </source>
</evidence>
<evidence type="ECO:0000256" key="3">
    <source>
        <dbReference type="ARBA" id="ARBA00022527"/>
    </source>
</evidence>
<evidence type="ECO:0000256" key="8">
    <source>
        <dbReference type="ARBA" id="ARBA00022777"/>
    </source>
</evidence>
<evidence type="ECO:0000259" key="17">
    <source>
        <dbReference type="PROSITE" id="PS50011"/>
    </source>
</evidence>
<dbReference type="InterPro" id="IPR000719">
    <property type="entry name" value="Prot_kinase_dom"/>
</dbReference>
<dbReference type="PANTHER" id="PTHR45631">
    <property type="entry name" value="OS07G0107800 PROTEIN-RELATED"/>
    <property type="match status" value="1"/>
</dbReference>
<dbReference type="SUPFAM" id="SSF51110">
    <property type="entry name" value="alpha-D-mannose-specific plant lectins"/>
    <property type="match status" value="2"/>
</dbReference>
<evidence type="ECO:0000256" key="13">
    <source>
        <dbReference type="ARBA" id="ARBA00023180"/>
    </source>
</evidence>
<dbReference type="Gene3D" id="2.90.10.10">
    <property type="entry name" value="Bulb-type lectin domain"/>
    <property type="match status" value="2"/>
</dbReference>
<evidence type="ECO:0000313" key="20">
    <source>
        <dbReference type="Proteomes" id="UP000006727"/>
    </source>
</evidence>
<keyword evidence="10 16" id="KW-1133">Transmembrane helix</keyword>
<feature type="binding site" evidence="14">
    <location>
        <position position="409"/>
    </location>
    <ligand>
        <name>ATP</name>
        <dbReference type="ChEBI" id="CHEBI:30616"/>
    </ligand>
</feature>
<evidence type="ECO:0000256" key="1">
    <source>
        <dbReference type="ARBA" id="ARBA00004251"/>
    </source>
</evidence>
<proteinExistence type="predicted"/>
<dbReference type="Gene3D" id="1.10.510.10">
    <property type="entry name" value="Transferase(Phosphotransferase) domain 1"/>
    <property type="match status" value="1"/>
</dbReference>
<dbReference type="GO" id="GO:0005524">
    <property type="term" value="F:ATP binding"/>
    <property type="evidence" value="ECO:0007669"/>
    <property type="project" value="UniProtKB-UniRule"/>
</dbReference>
<evidence type="ECO:0000256" key="10">
    <source>
        <dbReference type="ARBA" id="ARBA00022989"/>
    </source>
</evidence>
<evidence type="ECO:0000256" key="2">
    <source>
        <dbReference type="ARBA" id="ARBA00022475"/>
    </source>
</evidence>
<dbReference type="GO" id="GO:0002229">
    <property type="term" value="P:defense response to oomycetes"/>
    <property type="evidence" value="ECO:0007669"/>
    <property type="project" value="UniProtKB-ARBA"/>
</dbReference>
<feature type="transmembrane region" description="Helical" evidence="16">
    <location>
        <begin position="308"/>
        <end position="328"/>
    </location>
</feature>
<dbReference type="Proteomes" id="UP000006727">
    <property type="component" value="Chromosome 1"/>
</dbReference>
<reference evidence="19" key="3">
    <citation type="submission" date="2020-12" db="UniProtKB">
        <authorList>
            <consortium name="EnsemblPlants"/>
        </authorList>
    </citation>
    <scope>IDENTIFICATION</scope>
</reference>
<keyword evidence="20" id="KW-1185">Reference proteome</keyword>
<feature type="region of interest" description="Disordered" evidence="15">
    <location>
        <begin position="676"/>
        <end position="695"/>
    </location>
</feature>
<gene>
    <name evidence="19" type="primary">LOC112281073</name>
</gene>
<evidence type="ECO:0000256" key="9">
    <source>
        <dbReference type="ARBA" id="ARBA00022840"/>
    </source>
</evidence>
<dbReference type="InterPro" id="IPR036426">
    <property type="entry name" value="Bulb-type_lectin_dom_sf"/>
</dbReference>
<evidence type="ECO:0000259" key="18">
    <source>
        <dbReference type="PROSITE" id="PS50927"/>
    </source>
</evidence>
<dbReference type="PROSITE" id="PS50011">
    <property type="entry name" value="PROTEIN_KINASE_DOM"/>
    <property type="match status" value="1"/>
</dbReference>
<evidence type="ECO:0008006" key="21">
    <source>
        <dbReference type="Google" id="ProtNLM"/>
    </source>
</evidence>
<dbReference type="EMBL" id="ABEU02000001">
    <property type="status" value="NOT_ANNOTATED_CDS"/>
    <property type="molecule type" value="Genomic_DNA"/>
</dbReference>
<reference evidence="19 20" key="2">
    <citation type="journal article" date="2018" name="Plant J.">
        <title>The Physcomitrella patens chromosome-scale assembly reveals moss genome structure and evolution.</title>
        <authorList>
            <person name="Lang D."/>
            <person name="Ullrich K.K."/>
            <person name="Murat F."/>
            <person name="Fuchs J."/>
            <person name="Jenkins J."/>
            <person name="Haas F.B."/>
            <person name="Piednoel M."/>
            <person name="Gundlach H."/>
            <person name="Van Bel M."/>
            <person name="Meyberg R."/>
            <person name="Vives C."/>
            <person name="Morata J."/>
            <person name="Symeonidi A."/>
            <person name="Hiss M."/>
            <person name="Muchero W."/>
            <person name="Kamisugi Y."/>
            <person name="Saleh O."/>
            <person name="Blanc G."/>
            <person name="Decker E.L."/>
            <person name="van Gessel N."/>
            <person name="Grimwood J."/>
            <person name="Hayes R.D."/>
            <person name="Graham S.W."/>
            <person name="Gunter L.E."/>
            <person name="McDaniel S.F."/>
            <person name="Hoernstein S.N.W."/>
            <person name="Larsson A."/>
            <person name="Li F.W."/>
            <person name="Perroud P.F."/>
            <person name="Phillips J."/>
            <person name="Ranjan P."/>
            <person name="Rokshar D.S."/>
            <person name="Rothfels C.J."/>
            <person name="Schneider L."/>
            <person name="Shu S."/>
            <person name="Stevenson D.W."/>
            <person name="Thummler F."/>
            <person name="Tillich M."/>
            <person name="Villarreal Aguilar J.C."/>
            <person name="Widiez T."/>
            <person name="Wong G.K."/>
            <person name="Wymore A."/>
            <person name="Zhang Y."/>
            <person name="Zimmer A.D."/>
            <person name="Quatrano R.S."/>
            <person name="Mayer K.F.X."/>
            <person name="Goodstein D."/>
            <person name="Casacuberta J.M."/>
            <person name="Vandepoele K."/>
            <person name="Reski R."/>
            <person name="Cuming A.C."/>
            <person name="Tuskan G.A."/>
            <person name="Maumus F."/>
            <person name="Salse J."/>
            <person name="Schmutz J."/>
            <person name="Rensing S.A."/>
        </authorList>
    </citation>
    <scope>NUCLEOTIDE SEQUENCE [LARGE SCALE GENOMIC DNA]</scope>
    <source>
        <strain evidence="19 20">cv. Gransden 2004</strain>
    </source>
</reference>
<evidence type="ECO:0000256" key="7">
    <source>
        <dbReference type="ARBA" id="ARBA00022741"/>
    </source>
</evidence>
<evidence type="ECO:0000256" key="12">
    <source>
        <dbReference type="ARBA" id="ARBA00023170"/>
    </source>
</evidence>
<evidence type="ECO:0000313" key="19">
    <source>
        <dbReference type="EnsemblPlants" id="Pp3c1_22880V3.2"/>
    </source>
</evidence>
<feature type="compositionally biased region" description="Polar residues" evidence="15">
    <location>
        <begin position="677"/>
        <end position="695"/>
    </location>
</feature>
<keyword evidence="4" id="KW-0808">Transferase</keyword>
<dbReference type="FunFam" id="3.30.200.20:FF:000039">
    <property type="entry name" value="receptor-like protein kinase FERONIA"/>
    <property type="match status" value="1"/>
</dbReference>
<dbReference type="Pfam" id="PF07714">
    <property type="entry name" value="PK_Tyr_Ser-Thr"/>
    <property type="match status" value="1"/>
</dbReference>
<evidence type="ECO:0000256" key="5">
    <source>
        <dbReference type="ARBA" id="ARBA00022692"/>
    </source>
</evidence>
<evidence type="ECO:0000256" key="4">
    <source>
        <dbReference type="ARBA" id="ARBA00022679"/>
    </source>
</evidence>
<keyword evidence="6" id="KW-0732">Signal</keyword>
<evidence type="ECO:0000256" key="6">
    <source>
        <dbReference type="ARBA" id="ARBA00022729"/>
    </source>
</evidence>